<keyword evidence="3 6" id="KW-0812">Transmembrane</keyword>
<organism evidence="7 8">
    <name type="scientific">Microbulbifer aggregans</name>
    <dbReference type="NCBI Taxonomy" id="1769779"/>
    <lineage>
        <taxon>Bacteria</taxon>
        <taxon>Pseudomonadati</taxon>
        <taxon>Pseudomonadota</taxon>
        <taxon>Gammaproteobacteria</taxon>
        <taxon>Cellvibrionales</taxon>
        <taxon>Microbulbiferaceae</taxon>
        <taxon>Microbulbifer</taxon>
    </lineage>
</organism>
<feature type="transmembrane region" description="Helical" evidence="6">
    <location>
        <begin position="262"/>
        <end position="285"/>
    </location>
</feature>
<feature type="transmembrane region" description="Helical" evidence="6">
    <location>
        <begin position="232"/>
        <end position="250"/>
    </location>
</feature>
<feature type="transmembrane region" description="Helical" evidence="6">
    <location>
        <begin position="15"/>
        <end position="36"/>
    </location>
</feature>
<dbReference type="PANTHER" id="PTHR30250">
    <property type="entry name" value="PST FAMILY PREDICTED COLANIC ACID TRANSPORTER"/>
    <property type="match status" value="1"/>
</dbReference>
<comment type="subcellular location">
    <subcellularLocation>
        <location evidence="1">Cell membrane</location>
        <topology evidence="1">Multi-pass membrane protein</topology>
    </subcellularLocation>
</comment>
<evidence type="ECO:0000256" key="1">
    <source>
        <dbReference type="ARBA" id="ARBA00004651"/>
    </source>
</evidence>
<evidence type="ECO:0000256" key="6">
    <source>
        <dbReference type="SAM" id="Phobius"/>
    </source>
</evidence>
<dbReference type="Pfam" id="PF01943">
    <property type="entry name" value="Polysacc_synt"/>
    <property type="match status" value="1"/>
</dbReference>
<dbReference type="InterPro" id="IPR002797">
    <property type="entry name" value="Polysacc_synth"/>
</dbReference>
<dbReference type="OrthoDB" id="9153933at2"/>
<feature type="transmembrane region" description="Helical" evidence="6">
    <location>
        <begin position="89"/>
        <end position="112"/>
    </location>
</feature>
<feature type="transmembrane region" description="Helical" evidence="6">
    <location>
        <begin position="48"/>
        <end position="69"/>
    </location>
</feature>
<dbReference type="Proteomes" id="UP000095672">
    <property type="component" value="Chromosome"/>
</dbReference>
<reference evidence="8" key="1">
    <citation type="submission" date="2016-01" db="EMBL/GenBank/DDBJ databases">
        <title>Complete genome sequence of Microbulbifer sp. CCB-MM1, a halophile isolated from Matang Mangrove Forest, Perak.</title>
        <authorList>
            <person name="Moh T.H."/>
            <person name="Dinesh B."/>
            <person name="Lau N.-S."/>
            <person name="Go F."/>
            <person name="Alexander Chong S.-C."/>
        </authorList>
    </citation>
    <scope>NUCLEOTIDE SEQUENCE [LARGE SCALE GENOMIC DNA]</scope>
    <source>
        <strain evidence="8">CCB-MM1</strain>
    </source>
</reference>
<feature type="transmembrane region" description="Helical" evidence="6">
    <location>
        <begin position="345"/>
        <end position="365"/>
    </location>
</feature>
<feature type="transmembrane region" description="Helical" evidence="6">
    <location>
        <begin position="124"/>
        <end position="148"/>
    </location>
</feature>
<dbReference type="InterPro" id="IPR050833">
    <property type="entry name" value="Poly_Biosynth_Transport"/>
</dbReference>
<evidence type="ECO:0000256" key="5">
    <source>
        <dbReference type="ARBA" id="ARBA00023136"/>
    </source>
</evidence>
<proteinExistence type="predicted"/>
<evidence type="ECO:0000256" key="3">
    <source>
        <dbReference type="ARBA" id="ARBA00022692"/>
    </source>
</evidence>
<keyword evidence="5 6" id="KW-0472">Membrane</keyword>
<dbReference type="KEGG" id="micc:AUP74_00148"/>
<dbReference type="EMBL" id="CP014143">
    <property type="protein sequence ID" value="AOS95624.1"/>
    <property type="molecule type" value="Genomic_DNA"/>
</dbReference>
<keyword evidence="4 6" id="KW-1133">Transmembrane helix</keyword>
<accession>A0A1C9W3B3</accession>
<keyword evidence="8" id="KW-1185">Reference proteome</keyword>
<feature type="transmembrane region" description="Helical" evidence="6">
    <location>
        <begin position="155"/>
        <end position="177"/>
    </location>
</feature>
<dbReference type="GO" id="GO:0005886">
    <property type="term" value="C:plasma membrane"/>
    <property type="evidence" value="ECO:0007669"/>
    <property type="project" value="UniProtKB-SubCell"/>
</dbReference>
<gene>
    <name evidence="7" type="ORF">AUP74_00148</name>
</gene>
<feature type="transmembrane region" description="Helical" evidence="6">
    <location>
        <begin position="399"/>
        <end position="421"/>
    </location>
</feature>
<evidence type="ECO:0000256" key="4">
    <source>
        <dbReference type="ARBA" id="ARBA00022989"/>
    </source>
</evidence>
<keyword evidence="2" id="KW-1003">Cell membrane</keyword>
<protein>
    <submittedName>
        <fullName evidence="7">Polysaccharide biosynthesis protein</fullName>
    </submittedName>
</protein>
<dbReference type="STRING" id="1769779.AUP74_00148"/>
<sequence>MADAERERREHLTEVGRLAAVGVVGQLLTFTVTLLLARLLDAEAFEAYVVAAAFYLLLLAIAAQGLDKYALRLMPGKFDRGQWQLAADLFRFGVCRILGGALIVGALAAIWAREVREFPADTLHAVYLCCLFVPVAVLVNFLAAVLSATGECVRAAVATLLLVPLVALVLVALVVFLPLALTGVTAIVCWGGGWLAALVALGYWVHRTWTGSRRGCESTAQRPGWRRASLPFWLYRLGMGVVAQVAVLMLDWLQPSPAATGAYAAALSMASVAAILAVATNRVYARELSVLMEYGDYRAVNRYRRVRLLWLVPTLGLFLAMVFLFTNPLMELFRPEFAEEGGTAFRLLSVTIATTVLLGVAPTYFKYRGHNLLTFGTLAACALLQVVLLWLLVPRLEATGAAIAYMVSMLLMYGSLALLAVHQLAELRRGNPGQG</sequence>
<dbReference type="PANTHER" id="PTHR30250:SF11">
    <property type="entry name" value="O-ANTIGEN TRANSPORTER-RELATED"/>
    <property type="match status" value="1"/>
</dbReference>
<evidence type="ECO:0000313" key="8">
    <source>
        <dbReference type="Proteomes" id="UP000095672"/>
    </source>
</evidence>
<evidence type="ECO:0000256" key="2">
    <source>
        <dbReference type="ARBA" id="ARBA00022475"/>
    </source>
</evidence>
<feature type="transmembrane region" description="Helical" evidence="6">
    <location>
        <begin position="306"/>
        <end position="325"/>
    </location>
</feature>
<name>A0A1C9W3B3_9GAMM</name>
<evidence type="ECO:0000313" key="7">
    <source>
        <dbReference type="EMBL" id="AOS95624.1"/>
    </source>
</evidence>
<dbReference type="AlphaFoldDB" id="A0A1C9W3B3"/>
<dbReference type="RefSeq" id="WP_069945877.1">
    <property type="nucleotide sequence ID" value="NZ_CP014143.1"/>
</dbReference>
<feature type="transmembrane region" description="Helical" evidence="6">
    <location>
        <begin position="372"/>
        <end position="393"/>
    </location>
</feature>
<feature type="transmembrane region" description="Helical" evidence="6">
    <location>
        <begin position="183"/>
        <end position="205"/>
    </location>
</feature>